<dbReference type="GO" id="GO:0016054">
    <property type="term" value="P:organic acid catabolic process"/>
    <property type="evidence" value="ECO:0007669"/>
    <property type="project" value="UniProtKB-ARBA"/>
</dbReference>
<dbReference type="PANTHER" id="PTHR43060">
    <property type="entry name" value="3-HYDROXYISOBUTYRATE DEHYDROGENASE-LIKE 1, MITOCHONDRIAL-RELATED"/>
    <property type="match status" value="1"/>
</dbReference>
<dbReference type="InterPro" id="IPR002204">
    <property type="entry name" value="3-OH-isobutyrate_DH-rel_CS"/>
</dbReference>
<dbReference type="RefSeq" id="WP_068039721.1">
    <property type="nucleotide sequence ID" value="NZ_JAAXOO010000002.1"/>
</dbReference>
<reference evidence="7 8" key="1">
    <citation type="submission" date="2020-04" db="EMBL/GenBank/DDBJ databases">
        <title>MicrobeNet Type strains.</title>
        <authorList>
            <person name="Nicholson A.C."/>
        </authorList>
    </citation>
    <scope>NUCLEOTIDE SEQUENCE [LARGE SCALE GENOMIC DNA]</scope>
    <source>
        <strain evidence="7 8">DSM 45078</strain>
    </source>
</reference>
<dbReference type="InterPro" id="IPR036291">
    <property type="entry name" value="NAD(P)-bd_dom_sf"/>
</dbReference>
<evidence type="ECO:0000256" key="4">
    <source>
        <dbReference type="PIRSR" id="PIRSR000103-1"/>
    </source>
</evidence>
<dbReference type="InterPro" id="IPR006115">
    <property type="entry name" value="6PGDH_NADP-bd"/>
</dbReference>
<dbReference type="Pfam" id="PF03446">
    <property type="entry name" value="NAD_binding_2"/>
    <property type="match status" value="1"/>
</dbReference>
<proteinExistence type="inferred from homology"/>
<keyword evidence="3" id="KW-0520">NAD</keyword>
<evidence type="ECO:0000256" key="1">
    <source>
        <dbReference type="ARBA" id="ARBA00009080"/>
    </source>
</evidence>
<dbReference type="PROSITE" id="PS00895">
    <property type="entry name" value="3_HYDROXYISOBUT_DH"/>
    <property type="match status" value="1"/>
</dbReference>
<evidence type="ECO:0000313" key="7">
    <source>
        <dbReference type="EMBL" id="NKY33531.1"/>
    </source>
</evidence>
<evidence type="ECO:0000313" key="8">
    <source>
        <dbReference type="Proteomes" id="UP000565715"/>
    </source>
</evidence>
<evidence type="ECO:0000259" key="6">
    <source>
        <dbReference type="Pfam" id="PF14833"/>
    </source>
</evidence>
<protein>
    <submittedName>
        <fullName evidence="7">NAD(P)-dependent oxidoreductase</fullName>
    </submittedName>
</protein>
<dbReference type="PIRSF" id="PIRSF000103">
    <property type="entry name" value="HIBADH"/>
    <property type="match status" value="1"/>
</dbReference>
<gene>
    <name evidence="7" type="ORF">HGA13_10660</name>
</gene>
<feature type="active site" evidence="4">
    <location>
        <position position="177"/>
    </location>
</feature>
<dbReference type="AlphaFoldDB" id="A0A846XB57"/>
<feature type="domain" description="3-hydroxyisobutyrate dehydrogenase-like NAD-binding" evidence="6">
    <location>
        <begin position="171"/>
        <end position="259"/>
    </location>
</feature>
<evidence type="ECO:0000256" key="3">
    <source>
        <dbReference type="ARBA" id="ARBA00023027"/>
    </source>
</evidence>
<name>A0A846XB57_9NOCA</name>
<dbReference type="SUPFAM" id="SSF48179">
    <property type="entry name" value="6-phosphogluconate dehydrogenase C-terminal domain-like"/>
    <property type="match status" value="1"/>
</dbReference>
<organism evidence="7 8">
    <name type="scientific">Nocardia speluncae</name>
    <dbReference type="NCBI Taxonomy" id="419477"/>
    <lineage>
        <taxon>Bacteria</taxon>
        <taxon>Bacillati</taxon>
        <taxon>Actinomycetota</taxon>
        <taxon>Actinomycetes</taxon>
        <taxon>Mycobacteriales</taxon>
        <taxon>Nocardiaceae</taxon>
        <taxon>Nocardia</taxon>
    </lineage>
</organism>
<dbReference type="Proteomes" id="UP000565715">
    <property type="component" value="Unassembled WGS sequence"/>
</dbReference>
<feature type="domain" description="6-phosphogluconate dehydrogenase NADP-binding" evidence="5">
    <location>
        <begin position="2"/>
        <end position="168"/>
    </location>
</feature>
<keyword evidence="2" id="KW-0560">Oxidoreductase</keyword>
<accession>A0A846XB57</accession>
<dbReference type="InterPro" id="IPR029154">
    <property type="entry name" value="HIBADH-like_NADP-bd"/>
</dbReference>
<dbReference type="GO" id="GO:0016491">
    <property type="term" value="F:oxidoreductase activity"/>
    <property type="evidence" value="ECO:0007669"/>
    <property type="project" value="UniProtKB-KW"/>
</dbReference>
<evidence type="ECO:0000256" key="2">
    <source>
        <dbReference type="ARBA" id="ARBA00023002"/>
    </source>
</evidence>
<dbReference type="GO" id="GO:0051287">
    <property type="term" value="F:NAD binding"/>
    <property type="evidence" value="ECO:0007669"/>
    <property type="project" value="InterPro"/>
</dbReference>
<dbReference type="EMBL" id="JAAXOO010000002">
    <property type="protein sequence ID" value="NKY33531.1"/>
    <property type="molecule type" value="Genomic_DNA"/>
</dbReference>
<dbReference type="Gene3D" id="1.10.1040.10">
    <property type="entry name" value="N-(1-d-carboxylethyl)-l-norvaline Dehydrogenase, domain 2"/>
    <property type="match status" value="1"/>
</dbReference>
<dbReference type="Pfam" id="PF14833">
    <property type="entry name" value="NAD_binding_11"/>
    <property type="match status" value="1"/>
</dbReference>
<keyword evidence="8" id="KW-1185">Reference proteome</keyword>
<comment type="caution">
    <text evidence="7">The sequence shown here is derived from an EMBL/GenBank/DDBJ whole genome shotgun (WGS) entry which is preliminary data.</text>
</comment>
<dbReference type="InterPro" id="IPR008927">
    <property type="entry name" value="6-PGluconate_DH-like_C_sf"/>
</dbReference>
<evidence type="ECO:0000259" key="5">
    <source>
        <dbReference type="Pfam" id="PF03446"/>
    </source>
</evidence>
<dbReference type="GO" id="GO:0050661">
    <property type="term" value="F:NADP binding"/>
    <property type="evidence" value="ECO:0007669"/>
    <property type="project" value="InterPro"/>
</dbReference>
<sequence length="279" mass="28481">MRVGFIGLGSQGGPMARRIVEGGYPTTLWARRAVSVEPYADTAAEIAESPAALAAGSDLVCLCVVGDADVRDVLEREDGIFAGFAASAAGRTDRPVIAIHSTVHPDTCRDLADKAAEHGVSLIDAPVSGGAPAVEAGRLLVMAGGDAETLQRCLPVFATYANPVVHLGDVGAGQTTKLLNNLLFTAHMATAVSTLELGEQLGVSPQRLGEVIGNGSGNSFALGRILAGGGSLEQIATHAGDLLRKDVRLISQLAEAAGITPGAVLDTADATLDLMGKPR</sequence>
<dbReference type="Gene3D" id="3.40.50.720">
    <property type="entry name" value="NAD(P)-binding Rossmann-like Domain"/>
    <property type="match status" value="1"/>
</dbReference>
<dbReference type="InterPro" id="IPR013328">
    <property type="entry name" value="6PGD_dom2"/>
</dbReference>
<dbReference type="InterPro" id="IPR015815">
    <property type="entry name" value="HIBADH-related"/>
</dbReference>
<comment type="similarity">
    <text evidence="1">Belongs to the HIBADH-related family.</text>
</comment>
<dbReference type="SUPFAM" id="SSF51735">
    <property type="entry name" value="NAD(P)-binding Rossmann-fold domains"/>
    <property type="match status" value="1"/>
</dbReference>
<dbReference type="PANTHER" id="PTHR43060:SF15">
    <property type="entry name" value="3-HYDROXYISOBUTYRATE DEHYDROGENASE-LIKE 1, MITOCHONDRIAL-RELATED"/>
    <property type="match status" value="1"/>
</dbReference>